<dbReference type="InterPro" id="IPR036390">
    <property type="entry name" value="WH_DNA-bd_sf"/>
</dbReference>
<dbReference type="InterPro" id="IPR008920">
    <property type="entry name" value="TF_FadR/GntR_C"/>
</dbReference>
<organism evidence="5 6">
    <name type="scientific">Amycolatopsis pigmentata</name>
    <dbReference type="NCBI Taxonomy" id="450801"/>
    <lineage>
        <taxon>Bacteria</taxon>
        <taxon>Bacillati</taxon>
        <taxon>Actinomycetota</taxon>
        <taxon>Actinomycetes</taxon>
        <taxon>Pseudonocardiales</taxon>
        <taxon>Pseudonocardiaceae</taxon>
        <taxon>Amycolatopsis</taxon>
    </lineage>
</organism>
<name>A0ABW5FJM9_9PSEU</name>
<evidence type="ECO:0000259" key="4">
    <source>
        <dbReference type="PROSITE" id="PS50949"/>
    </source>
</evidence>
<keyword evidence="1" id="KW-0805">Transcription regulation</keyword>
<dbReference type="InterPro" id="IPR036388">
    <property type="entry name" value="WH-like_DNA-bd_sf"/>
</dbReference>
<dbReference type="PANTHER" id="PTHR43537">
    <property type="entry name" value="TRANSCRIPTIONAL REGULATOR, GNTR FAMILY"/>
    <property type="match status" value="1"/>
</dbReference>
<evidence type="ECO:0000313" key="5">
    <source>
        <dbReference type="EMBL" id="MFD2415200.1"/>
    </source>
</evidence>
<dbReference type="InterPro" id="IPR011711">
    <property type="entry name" value="GntR_C"/>
</dbReference>
<dbReference type="SUPFAM" id="SSF46785">
    <property type="entry name" value="Winged helix' DNA-binding domain"/>
    <property type="match status" value="1"/>
</dbReference>
<proteinExistence type="predicted"/>
<dbReference type="Gene3D" id="1.10.10.10">
    <property type="entry name" value="Winged helix-like DNA-binding domain superfamily/Winged helix DNA-binding domain"/>
    <property type="match status" value="1"/>
</dbReference>
<dbReference type="EMBL" id="JBHUKR010000004">
    <property type="protein sequence ID" value="MFD2415200.1"/>
    <property type="molecule type" value="Genomic_DNA"/>
</dbReference>
<evidence type="ECO:0000256" key="3">
    <source>
        <dbReference type="ARBA" id="ARBA00023163"/>
    </source>
</evidence>
<gene>
    <name evidence="5" type="ORF">ACFSXZ_02545</name>
</gene>
<evidence type="ECO:0000256" key="2">
    <source>
        <dbReference type="ARBA" id="ARBA00023125"/>
    </source>
</evidence>
<dbReference type="PANTHER" id="PTHR43537:SF5">
    <property type="entry name" value="UXU OPERON TRANSCRIPTIONAL REGULATOR"/>
    <property type="match status" value="1"/>
</dbReference>
<sequence length="220" mass="23801">MPLTEFTDRPARLTDAVHDQLRGAILGGDLAPGQQLSVPNLAQRLGVSRGSVREAVLQLVADGLAEERPRRGVVVATLGVPEVRHIHQIREVLEGQAARLCAESPAPELVADLEAALTEQERAIAGEDGTGYTDTDERFHTLLAAACGNPMLEALIERLHAQMRVALAQVAEAPEHRHRGHDELRAVLEAVRAGNPDAAESAMRAHIRRTRAALDEEEQS</sequence>
<dbReference type="Proteomes" id="UP001597417">
    <property type="component" value="Unassembled WGS sequence"/>
</dbReference>
<dbReference type="PROSITE" id="PS50949">
    <property type="entry name" value="HTH_GNTR"/>
    <property type="match status" value="1"/>
</dbReference>
<dbReference type="SMART" id="SM00895">
    <property type="entry name" value="FCD"/>
    <property type="match status" value="1"/>
</dbReference>
<dbReference type="InterPro" id="IPR000524">
    <property type="entry name" value="Tscrpt_reg_HTH_GntR"/>
</dbReference>
<keyword evidence="3" id="KW-0804">Transcription</keyword>
<dbReference type="Pfam" id="PF07729">
    <property type="entry name" value="FCD"/>
    <property type="match status" value="1"/>
</dbReference>
<protein>
    <submittedName>
        <fullName evidence="5">GntR family transcriptional regulator</fullName>
    </submittedName>
</protein>
<dbReference type="SUPFAM" id="SSF48008">
    <property type="entry name" value="GntR ligand-binding domain-like"/>
    <property type="match status" value="1"/>
</dbReference>
<comment type="caution">
    <text evidence="5">The sequence shown here is derived from an EMBL/GenBank/DDBJ whole genome shotgun (WGS) entry which is preliminary data.</text>
</comment>
<dbReference type="Pfam" id="PF00392">
    <property type="entry name" value="GntR"/>
    <property type="match status" value="1"/>
</dbReference>
<dbReference type="CDD" id="cd07377">
    <property type="entry name" value="WHTH_GntR"/>
    <property type="match status" value="1"/>
</dbReference>
<dbReference type="Gene3D" id="1.20.120.530">
    <property type="entry name" value="GntR ligand-binding domain-like"/>
    <property type="match status" value="1"/>
</dbReference>
<reference evidence="6" key="1">
    <citation type="journal article" date="2019" name="Int. J. Syst. Evol. Microbiol.">
        <title>The Global Catalogue of Microorganisms (GCM) 10K type strain sequencing project: providing services to taxonomists for standard genome sequencing and annotation.</title>
        <authorList>
            <consortium name="The Broad Institute Genomics Platform"/>
            <consortium name="The Broad Institute Genome Sequencing Center for Infectious Disease"/>
            <person name="Wu L."/>
            <person name="Ma J."/>
        </authorList>
    </citation>
    <scope>NUCLEOTIDE SEQUENCE [LARGE SCALE GENOMIC DNA]</scope>
    <source>
        <strain evidence="6">CGMCC 4.7645</strain>
    </source>
</reference>
<evidence type="ECO:0000256" key="1">
    <source>
        <dbReference type="ARBA" id="ARBA00023015"/>
    </source>
</evidence>
<evidence type="ECO:0000313" key="6">
    <source>
        <dbReference type="Proteomes" id="UP001597417"/>
    </source>
</evidence>
<keyword evidence="6" id="KW-1185">Reference proteome</keyword>
<dbReference type="RefSeq" id="WP_378260788.1">
    <property type="nucleotide sequence ID" value="NZ_JBHUKR010000004.1"/>
</dbReference>
<feature type="domain" description="HTH gntR-type" evidence="4">
    <location>
        <begin position="11"/>
        <end position="78"/>
    </location>
</feature>
<accession>A0ABW5FJM9</accession>
<keyword evidence="2" id="KW-0238">DNA-binding</keyword>
<dbReference type="SMART" id="SM00345">
    <property type="entry name" value="HTH_GNTR"/>
    <property type="match status" value="1"/>
</dbReference>